<dbReference type="GO" id="GO:0044877">
    <property type="term" value="F:protein-containing complex binding"/>
    <property type="evidence" value="ECO:0007669"/>
    <property type="project" value="TreeGrafter"/>
</dbReference>
<gene>
    <name evidence="2" type="ORF">GCM10010249_43010</name>
</gene>
<dbReference type="InterPro" id="IPR036291">
    <property type="entry name" value="NAD(P)-bd_dom_sf"/>
</dbReference>
<dbReference type="Gene3D" id="3.40.50.720">
    <property type="entry name" value="NAD(P)-binding Rossmann-like Domain"/>
    <property type="match status" value="1"/>
</dbReference>
<evidence type="ECO:0000313" key="3">
    <source>
        <dbReference type="Proteomes" id="UP000654123"/>
    </source>
</evidence>
<protein>
    <submittedName>
        <fullName evidence="2">Epimerase</fullName>
    </submittedName>
</protein>
<evidence type="ECO:0000259" key="1">
    <source>
        <dbReference type="Pfam" id="PF13460"/>
    </source>
</evidence>
<reference evidence="2" key="1">
    <citation type="journal article" date="2014" name="Int. J. Syst. Evol. Microbiol.">
        <title>Complete genome sequence of Corynebacterium casei LMG S-19264T (=DSM 44701T), isolated from a smear-ripened cheese.</title>
        <authorList>
            <consortium name="US DOE Joint Genome Institute (JGI-PGF)"/>
            <person name="Walter F."/>
            <person name="Albersmeier A."/>
            <person name="Kalinowski J."/>
            <person name="Ruckert C."/>
        </authorList>
    </citation>
    <scope>NUCLEOTIDE SEQUENCE</scope>
    <source>
        <strain evidence="2">JCM 4335</strain>
    </source>
</reference>
<accession>A0A918EMV7</accession>
<dbReference type="AlphaFoldDB" id="A0A918EMV7"/>
<keyword evidence="3" id="KW-1185">Reference proteome</keyword>
<dbReference type="Proteomes" id="UP000654123">
    <property type="component" value="Unassembled WGS sequence"/>
</dbReference>
<evidence type="ECO:0000313" key="2">
    <source>
        <dbReference type="EMBL" id="GGQ19693.1"/>
    </source>
</evidence>
<dbReference type="PANTHER" id="PTHR12126">
    <property type="entry name" value="NADH-UBIQUINONE OXIDOREDUCTASE 39 KDA SUBUNIT-RELATED"/>
    <property type="match status" value="1"/>
</dbReference>
<dbReference type="InterPro" id="IPR016040">
    <property type="entry name" value="NAD(P)-bd_dom"/>
</dbReference>
<dbReference type="InterPro" id="IPR051207">
    <property type="entry name" value="ComplexI_NDUFA9_subunit"/>
</dbReference>
<dbReference type="EMBL" id="BMSV01000008">
    <property type="protein sequence ID" value="GGQ19693.1"/>
    <property type="molecule type" value="Genomic_DNA"/>
</dbReference>
<dbReference type="SUPFAM" id="SSF51735">
    <property type="entry name" value="NAD(P)-binding Rossmann-fold domains"/>
    <property type="match status" value="1"/>
</dbReference>
<organism evidence="2 3">
    <name type="scientific">Streptomyces roseolilacinus</name>
    <dbReference type="NCBI Taxonomy" id="66904"/>
    <lineage>
        <taxon>Bacteria</taxon>
        <taxon>Bacillati</taxon>
        <taxon>Actinomycetota</taxon>
        <taxon>Actinomycetes</taxon>
        <taxon>Kitasatosporales</taxon>
        <taxon>Streptomycetaceae</taxon>
        <taxon>Streptomyces</taxon>
    </lineage>
</organism>
<sequence>MDTVLVTGGTGHLGRDLVRLLKPAHRVRVLSRSRGDDPDVEWVRGDLATGAGVAEAVAGVRTVVHAATRSPAARRGYLLPTDFVRTPPDVDVHGTRRLLDEAARAGVGHFAYVSVVGADRPRLPYLRVKREAERLVRAGGVPWSVLRATQFHWLADRMLSGAARLPVLPVPADLDVQPVDSADFAGYVADRVVAGPGGRCDDFGGPDVLSFGALVAQWQRFRARSARTVRLPVPARAARAARGLTCPWGHRGTTTWSAWLQANPPR</sequence>
<dbReference type="Pfam" id="PF13460">
    <property type="entry name" value="NAD_binding_10"/>
    <property type="match status" value="1"/>
</dbReference>
<proteinExistence type="predicted"/>
<dbReference type="RefSeq" id="WP_189536382.1">
    <property type="nucleotide sequence ID" value="NZ_BMSV01000008.1"/>
</dbReference>
<dbReference type="PANTHER" id="PTHR12126:SF11">
    <property type="entry name" value="NADH DEHYDROGENASE [UBIQUINONE] 1 ALPHA SUBCOMPLEX SUBUNIT 9, MITOCHONDRIAL"/>
    <property type="match status" value="1"/>
</dbReference>
<reference evidence="2" key="2">
    <citation type="submission" date="2020-09" db="EMBL/GenBank/DDBJ databases">
        <authorList>
            <person name="Sun Q."/>
            <person name="Ohkuma M."/>
        </authorList>
    </citation>
    <scope>NUCLEOTIDE SEQUENCE</scope>
    <source>
        <strain evidence="2">JCM 4335</strain>
    </source>
</reference>
<feature type="domain" description="NAD(P)-binding" evidence="1">
    <location>
        <begin position="8"/>
        <end position="151"/>
    </location>
</feature>
<name>A0A918EMV7_9ACTN</name>
<comment type="caution">
    <text evidence="2">The sequence shown here is derived from an EMBL/GenBank/DDBJ whole genome shotgun (WGS) entry which is preliminary data.</text>
</comment>